<keyword evidence="5" id="KW-0169">Cobalamin biosynthesis</keyword>
<dbReference type="PANTHER" id="PTHR42885:SF1">
    <property type="entry name" value="THREONINE-PHOSPHATE DECARBOXYLASE"/>
    <property type="match status" value="1"/>
</dbReference>
<comment type="catalytic activity">
    <reaction evidence="9">
        <text>O-phospho-L-threonine + H(+) = (R)-1-aminopropan-2-yl phosphate + CO2</text>
        <dbReference type="Rhea" id="RHEA:11492"/>
        <dbReference type="ChEBI" id="CHEBI:15378"/>
        <dbReference type="ChEBI" id="CHEBI:16526"/>
        <dbReference type="ChEBI" id="CHEBI:58563"/>
        <dbReference type="ChEBI" id="CHEBI:58675"/>
        <dbReference type="EC" id="4.1.1.81"/>
    </reaction>
</comment>
<evidence type="ECO:0000259" key="10">
    <source>
        <dbReference type="Pfam" id="PF00155"/>
    </source>
</evidence>
<accession>A0A9D1A9R6</accession>
<protein>
    <recommendedName>
        <fullName evidence="4">threonine-phosphate decarboxylase</fullName>
        <ecNumber evidence="4">4.1.1.81</ecNumber>
    </recommendedName>
    <alternativeName>
        <fullName evidence="8">L-threonine-O-3-phosphate decarboxylase</fullName>
    </alternativeName>
</protein>
<dbReference type="NCBIfam" id="TIGR01140">
    <property type="entry name" value="L_thr_O3P_dcar"/>
    <property type="match status" value="1"/>
</dbReference>
<feature type="domain" description="Aminotransferase class I/classII large" evidence="10">
    <location>
        <begin position="20"/>
        <end position="342"/>
    </location>
</feature>
<organism evidence="11 12">
    <name type="scientific">Candidatus Avoscillospira stercoripullorum</name>
    <dbReference type="NCBI Taxonomy" id="2840709"/>
    <lineage>
        <taxon>Bacteria</taxon>
        <taxon>Bacillati</taxon>
        <taxon>Bacillota</taxon>
        <taxon>Clostridia</taxon>
        <taxon>Eubacteriales</taxon>
        <taxon>Oscillospiraceae</taxon>
        <taxon>Oscillospiraceae incertae sedis</taxon>
        <taxon>Candidatus Avoscillospira</taxon>
    </lineage>
</organism>
<keyword evidence="7 11" id="KW-0456">Lyase</keyword>
<comment type="cofactor">
    <cofactor evidence="1">
        <name>pyridoxal 5'-phosphate</name>
        <dbReference type="ChEBI" id="CHEBI:597326"/>
    </cofactor>
</comment>
<sequence>MVNPHGGDLIWAKTKYSGEILDFSVNCNPLGTPPSVLAAAADALSRVGQYPDPACTALRGAIAQRLGCDEAEIFCGNGAAEVIFRLALAIAPGEALLTAPTFSEYEAALTQVGCHCRFHRLLPEESFDLTARILGDITPDLQAVFLCTPNNPTGRLISRELLHAVLQRCEEVGAYLIVDECFLPLATGEIGLAPLVKDHPKLVVLRAFTKSYAVPSLRLGYCVADPGLVKKLHRWGGCWNVSGVAQAAGLACLQEPDWPAQGRKLLETVRPALCSGLAALGCTVVPGSANYLLFRLPGVTDLKERAAERGILLRSCGNYRGLGQDYYRVAVRCPEENETLLRVLASCISKEG</sequence>
<comment type="caution">
    <text evidence="11">The sequence shown here is derived from an EMBL/GenBank/DDBJ whole genome shotgun (WGS) entry which is preliminary data.</text>
</comment>
<evidence type="ECO:0000256" key="1">
    <source>
        <dbReference type="ARBA" id="ARBA00001933"/>
    </source>
</evidence>
<dbReference type="AlphaFoldDB" id="A0A9D1A9R6"/>
<dbReference type="GO" id="GO:0030170">
    <property type="term" value="F:pyridoxal phosphate binding"/>
    <property type="evidence" value="ECO:0007669"/>
    <property type="project" value="InterPro"/>
</dbReference>
<evidence type="ECO:0000313" key="11">
    <source>
        <dbReference type="EMBL" id="HIR10543.1"/>
    </source>
</evidence>
<dbReference type="InterPro" id="IPR015421">
    <property type="entry name" value="PyrdxlP-dep_Trfase_major"/>
</dbReference>
<evidence type="ECO:0000256" key="7">
    <source>
        <dbReference type="ARBA" id="ARBA00023239"/>
    </source>
</evidence>
<evidence type="ECO:0000256" key="5">
    <source>
        <dbReference type="ARBA" id="ARBA00022573"/>
    </source>
</evidence>
<reference evidence="11" key="2">
    <citation type="journal article" date="2021" name="PeerJ">
        <title>Extensive microbial diversity within the chicken gut microbiome revealed by metagenomics and culture.</title>
        <authorList>
            <person name="Gilroy R."/>
            <person name="Ravi A."/>
            <person name="Getino M."/>
            <person name="Pursley I."/>
            <person name="Horton D.L."/>
            <person name="Alikhan N.F."/>
            <person name="Baker D."/>
            <person name="Gharbi K."/>
            <person name="Hall N."/>
            <person name="Watson M."/>
            <person name="Adriaenssens E.M."/>
            <person name="Foster-Nyarko E."/>
            <person name="Jarju S."/>
            <person name="Secka A."/>
            <person name="Antonio M."/>
            <person name="Oren A."/>
            <person name="Chaudhuri R.R."/>
            <person name="La Ragione R."/>
            <person name="Hildebrand F."/>
            <person name="Pallen M.J."/>
        </authorList>
    </citation>
    <scope>NUCLEOTIDE SEQUENCE</scope>
    <source>
        <strain evidence="11">ChiHjej9B8-7071</strain>
    </source>
</reference>
<comment type="function">
    <text evidence="2">Decarboxylates L-threonine-O-3-phosphate to yield (R)-1-amino-2-propanol O-2-phosphate, the precursor for the linkage between the nucleotide loop and the corrin ring in cobalamin.</text>
</comment>
<keyword evidence="6" id="KW-0663">Pyridoxal phosphate</keyword>
<dbReference type="EC" id="4.1.1.81" evidence="4"/>
<dbReference type="Pfam" id="PF00155">
    <property type="entry name" value="Aminotran_1_2"/>
    <property type="match status" value="1"/>
</dbReference>
<gene>
    <name evidence="11" type="ORF">IAA70_09075</name>
</gene>
<evidence type="ECO:0000256" key="3">
    <source>
        <dbReference type="ARBA" id="ARBA00004953"/>
    </source>
</evidence>
<dbReference type="GO" id="GO:0009236">
    <property type="term" value="P:cobalamin biosynthetic process"/>
    <property type="evidence" value="ECO:0007669"/>
    <property type="project" value="UniProtKB-KW"/>
</dbReference>
<dbReference type="CDD" id="cd00609">
    <property type="entry name" value="AAT_like"/>
    <property type="match status" value="1"/>
</dbReference>
<dbReference type="GO" id="GO:0048472">
    <property type="term" value="F:threonine-phosphate decarboxylase activity"/>
    <property type="evidence" value="ECO:0007669"/>
    <property type="project" value="UniProtKB-EC"/>
</dbReference>
<dbReference type="InterPro" id="IPR015424">
    <property type="entry name" value="PyrdxlP-dep_Trfase"/>
</dbReference>
<proteinExistence type="predicted"/>
<evidence type="ECO:0000256" key="4">
    <source>
        <dbReference type="ARBA" id="ARBA00012285"/>
    </source>
</evidence>
<name>A0A9D1A9R6_9FIRM</name>
<evidence type="ECO:0000256" key="6">
    <source>
        <dbReference type="ARBA" id="ARBA00022898"/>
    </source>
</evidence>
<dbReference type="Proteomes" id="UP000824258">
    <property type="component" value="Unassembled WGS sequence"/>
</dbReference>
<evidence type="ECO:0000256" key="9">
    <source>
        <dbReference type="ARBA" id="ARBA00048531"/>
    </source>
</evidence>
<dbReference type="EMBL" id="DVGD01000298">
    <property type="protein sequence ID" value="HIR10543.1"/>
    <property type="molecule type" value="Genomic_DNA"/>
</dbReference>
<dbReference type="InterPro" id="IPR005860">
    <property type="entry name" value="CobD"/>
</dbReference>
<dbReference type="Gene3D" id="3.40.640.10">
    <property type="entry name" value="Type I PLP-dependent aspartate aminotransferase-like (Major domain)"/>
    <property type="match status" value="1"/>
</dbReference>
<dbReference type="Gene3D" id="3.90.1150.10">
    <property type="entry name" value="Aspartate Aminotransferase, domain 1"/>
    <property type="match status" value="1"/>
</dbReference>
<evidence type="ECO:0000256" key="2">
    <source>
        <dbReference type="ARBA" id="ARBA00003444"/>
    </source>
</evidence>
<dbReference type="PANTHER" id="PTHR42885">
    <property type="entry name" value="HISTIDINOL-PHOSPHATE AMINOTRANSFERASE-RELATED"/>
    <property type="match status" value="1"/>
</dbReference>
<reference evidence="11" key="1">
    <citation type="submission" date="2020-10" db="EMBL/GenBank/DDBJ databases">
        <authorList>
            <person name="Gilroy R."/>
        </authorList>
    </citation>
    <scope>NUCLEOTIDE SEQUENCE</scope>
    <source>
        <strain evidence="11">ChiHjej9B8-7071</strain>
    </source>
</reference>
<dbReference type="SUPFAM" id="SSF53383">
    <property type="entry name" value="PLP-dependent transferases"/>
    <property type="match status" value="1"/>
</dbReference>
<evidence type="ECO:0000256" key="8">
    <source>
        <dbReference type="ARBA" id="ARBA00029996"/>
    </source>
</evidence>
<dbReference type="InterPro" id="IPR004839">
    <property type="entry name" value="Aminotransferase_I/II_large"/>
</dbReference>
<evidence type="ECO:0000313" key="12">
    <source>
        <dbReference type="Proteomes" id="UP000824258"/>
    </source>
</evidence>
<dbReference type="InterPro" id="IPR015422">
    <property type="entry name" value="PyrdxlP-dep_Trfase_small"/>
</dbReference>
<comment type="pathway">
    <text evidence="3">Cofactor biosynthesis; adenosylcobalamin biosynthesis.</text>
</comment>